<reference evidence="3 4" key="1">
    <citation type="submission" date="2016-03" db="EMBL/GenBank/DDBJ databases">
        <title>Complete genome sequence of Shewanella psychrophila WP2, a deep sea bacterium isolated from west Pacific sediment.</title>
        <authorList>
            <person name="Xu G."/>
            <person name="Jian H."/>
        </authorList>
    </citation>
    <scope>NUCLEOTIDE SEQUENCE [LARGE SCALE GENOMIC DNA]</scope>
    <source>
        <strain evidence="3 4">WP2</strain>
    </source>
</reference>
<evidence type="ECO:0008006" key="5">
    <source>
        <dbReference type="Google" id="ProtNLM"/>
    </source>
</evidence>
<dbReference type="STRING" id="225848.Sps_05172"/>
<dbReference type="RefSeq" id="WP_077755057.1">
    <property type="nucleotide sequence ID" value="NZ_CP014782.1"/>
</dbReference>
<evidence type="ECO:0000313" key="4">
    <source>
        <dbReference type="Proteomes" id="UP000189545"/>
    </source>
</evidence>
<dbReference type="EMBL" id="CP014782">
    <property type="protein sequence ID" value="AQS40241.1"/>
    <property type="molecule type" value="Genomic_DNA"/>
</dbReference>
<dbReference type="AlphaFoldDB" id="A0A1S6HXL2"/>
<feature type="chain" id="PRO_5012277925" description="Surface antigen" evidence="2">
    <location>
        <begin position="24"/>
        <end position="453"/>
    </location>
</feature>
<name>A0A1S6HXL2_9GAMM</name>
<keyword evidence="2" id="KW-0732">Signal</keyword>
<proteinExistence type="predicted"/>
<dbReference type="KEGG" id="spsw:Sps_05172"/>
<accession>A0A1S6HXL2</accession>
<feature type="region of interest" description="Disordered" evidence="1">
    <location>
        <begin position="246"/>
        <end position="277"/>
    </location>
</feature>
<organism evidence="3 4">
    <name type="scientific">Shewanella psychrophila</name>
    <dbReference type="NCBI Taxonomy" id="225848"/>
    <lineage>
        <taxon>Bacteria</taxon>
        <taxon>Pseudomonadati</taxon>
        <taxon>Pseudomonadota</taxon>
        <taxon>Gammaproteobacteria</taxon>
        <taxon>Alteromonadales</taxon>
        <taxon>Shewanellaceae</taxon>
        <taxon>Shewanella</taxon>
    </lineage>
</organism>
<dbReference type="Gene3D" id="2.40.160.50">
    <property type="entry name" value="membrane protein fhac: a member of the omp85/tpsb transporter family"/>
    <property type="match status" value="1"/>
</dbReference>
<evidence type="ECO:0000256" key="1">
    <source>
        <dbReference type="SAM" id="MobiDB-lite"/>
    </source>
</evidence>
<keyword evidence="4" id="KW-1185">Reference proteome</keyword>
<evidence type="ECO:0000313" key="3">
    <source>
        <dbReference type="EMBL" id="AQS40241.1"/>
    </source>
</evidence>
<gene>
    <name evidence="3" type="ORF">Sps_05172</name>
</gene>
<feature type="signal peptide" evidence="2">
    <location>
        <begin position="1"/>
        <end position="23"/>
    </location>
</feature>
<dbReference type="Proteomes" id="UP000189545">
    <property type="component" value="Chromosome"/>
</dbReference>
<protein>
    <recommendedName>
        <fullName evidence="5">Surface antigen</fullName>
    </recommendedName>
</protein>
<evidence type="ECO:0000256" key="2">
    <source>
        <dbReference type="SAM" id="SignalP"/>
    </source>
</evidence>
<sequence>MNYHNFPLTVLMLMSGITVFPAAAEKLTSIGINAANNEVHDDGNVVEPLVTADSEKAKNKFDPEFVAVPFIFSTETLSTTVGGAGVLKHAGQPQASILGIGLYSSNDSWVSYLGVSNYQLPKLDQWLFSGEFYQANYKQGIYFVPKGAGEGNLDPAATDSSQRDRIVTEGDESYSKLHIKYVLPWGRGANGAARSLMPSKNNDDFSWDPTESGVTSIEVTPFVKTQELVGYEDLPSKSQGLELKLDWDNRDNGKNSTRGGHTSLSFSRDFGSTGSSDAADNRESWTMWEFEQSAFFSLGSNAWFPQQILALNFYLADTPTWNEYDAGTEQYQRPPSFSGVSLGGFEHLRGYSSRQFVGRSAVLYSAEYRMQPEWQPLQSLPVFNLYDVPWWQWVVFAEAGQVADNFSASELHDDMKWTLGVGARFEVESVVVRAEFAHGQDSNQFWVMVNQPF</sequence>
<feature type="compositionally biased region" description="Polar residues" evidence="1">
    <location>
        <begin position="254"/>
        <end position="277"/>
    </location>
</feature>